<dbReference type="PANTHER" id="PTHR14136">
    <property type="entry name" value="BTB_POZ DOMAIN-CONTAINING PROTEIN KCTD9"/>
    <property type="match status" value="1"/>
</dbReference>
<name>A0A926WLX4_9NOST</name>
<sequence length="333" mass="37511">MSENNTESFKSLLIILGIIFSIFFFTVILIFSFSDFAFLNPKGLEIEKRLQYGLSAVTTTGTIFAGIAVFFNAYQASRSANAANDNAKAANRNAQAAEDKQITERFSKAIELLGNKEIEIKLGGIYALEQIARDAPEKYHWTVMEVLTAFVRENAPLKKEEEGEKEEIPKLRVDIQAALTVIGRRNCENEQENQRLNLTFIDIREANLDRANLKRVDLYCSNLDLASFQEASLQDVSLWNSSLQWVNFSEAILQKVNLAGANLCQAKLNKATLQESFPLAGTNLHLTNLFQANLQQVDLSGAKNLELTQIEKANIDQDTKLPDHIEEVIRFEW</sequence>
<protein>
    <submittedName>
        <fullName evidence="2">Pentapeptide repeat-containing protein</fullName>
    </submittedName>
</protein>
<feature type="transmembrane region" description="Helical" evidence="1">
    <location>
        <begin position="12"/>
        <end position="33"/>
    </location>
</feature>
<dbReference type="Gene3D" id="2.160.20.80">
    <property type="entry name" value="E3 ubiquitin-protein ligase SopA"/>
    <property type="match status" value="1"/>
</dbReference>
<evidence type="ECO:0000313" key="3">
    <source>
        <dbReference type="Proteomes" id="UP000662185"/>
    </source>
</evidence>
<dbReference type="AlphaFoldDB" id="A0A926WLX4"/>
<gene>
    <name evidence="2" type="ORF">H6G06_19300</name>
</gene>
<proteinExistence type="predicted"/>
<dbReference type="Proteomes" id="UP000662185">
    <property type="component" value="Unassembled WGS sequence"/>
</dbReference>
<dbReference type="PANTHER" id="PTHR14136:SF17">
    <property type="entry name" value="BTB_POZ DOMAIN-CONTAINING PROTEIN KCTD9"/>
    <property type="match status" value="1"/>
</dbReference>
<evidence type="ECO:0000256" key="1">
    <source>
        <dbReference type="SAM" id="Phobius"/>
    </source>
</evidence>
<feature type="transmembrane region" description="Helical" evidence="1">
    <location>
        <begin position="53"/>
        <end position="74"/>
    </location>
</feature>
<dbReference type="SUPFAM" id="SSF141571">
    <property type="entry name" value="Pentapeptide repeat-like"/>
    <property type="match status" value="1"/>
</dbReference>
<organism evidence="2 3">
    <name type="scientific">Anabaena sphaerica FACHB-251</name>
    <dbReference type="NCBI Taxonomy" id="2692883"/>
    <lineage>
        <taxon>Bacteria</taxon>
        <taxon>Bacillati</taxon>
        <taxon>Cyanobacteriota</taxon>
        <taxon>Cyanophyceae</taxon>
        <taxon>Nostocales</taxon>
        <taxon>Nostocaceae</taxon>
        <taxon>Anabaena</taxon>
    </lineage>
</organism>
<dbReference type="InterPro" id="IPR001646">
    <property type="entry name" value="5peptide_repeat"/>
</dbReference>
<dbReference type="Pfam" id="PF00805">
    <property type="entry name" value="Pentapeptide"/>
    <property type="match status" value="3"/>
</dbReference>
<keyword evidence="1" id="KW-0812">Transmembrane</keyword>
<evidence type="ECO:0000313" key="2">
    <source>
        <dbReference type="EMBL" id="MBD2295558.1"/>
    </source>
</evidence>
<keyword evidence="3" id="KW-1185">Reference proteome</keyword>
<keyword evidence="1" id="KW-1133">Transmembrane helix</keyword>
<dbReference type="RefSeq" id="WP_190563040.1">
    <property type="nucleotide sequence ID" value="NZ_JACJQU010000013.1"/>
</dbReference>
<dbReference type="EMBL" id="JACJQU010000013">
    <property type="protein sequence ID" value="MBD2295558.1"/>
    <property type="molecule type" value="Genomic_DNA"/>
</dbReference>
<dbReference type="InterPro" id="IPR051082">
    <property type="entry name" value="Pentapeptide-BTB/POZ_domain"/>
</dbReference>
<reference evidence="3" key="1">
    <citation type="journal article" date="2020" name="ISME J.">
        <title>Comparative genomics reveals insights into cyanobacterial evolution and habitat adaptation.</title>
        <authorList>
            <person name="Chen M.Y."/>
            <person name="Teng W.K."/>
            <person name="Zhao L."/>
            <person name="Hu C.X."/>
            <person name="Zhou Y.K."/>
            <person name="Han B.P."/>
            <person name="Song L.R."/>
            <person name="Shu W.S."/>
        </authorList>
    </citation>
    <scope>NUCLEOTIDE SEQUENCE [LARGE SCALE GENOMIC DNA]</scope>
    <source>
        <strain evidence="3">FACHB-251</strain>
    </source>
</reference>
<keyword evidence="1" id="KW-0472">Membrane</keyword>
<comment type="caution">
    <text evidence="2">The sequence shown here is derived from an EMBL/GenBank/DDBJ whole genome shotgun (WGS) entry which is preliminary data.</text>
</comment>
<accession>A0A926WLX4</accession>